<evidence type="ECO:0000313" key="6">
    <source>
        <dbReference type="Proteomes" id="UP000289437"/>
    </source>
</evidence>
<dbReference type="EC" id="2.5.-.-" evidence="4"/>
<accession>A0A4Q0SVU1</accession>
<dbReference type="InterPro" id="IPR036982">
    <property type="entry name" value="Deoxyhypusine_synthase_sf"/>
</dbReference>
<reference evidence="5 6" key="1">
    <citation type="submission" date="2018-11" db="EMBL/GenBank/DDBJ databases">
        <authorList>
            <person name="Mardanov A.V."/>
            <person name="Ravin N.V."/>
            <person name="Dedysh S.N."/>
        </authorList>
    </citation>
    <scope>NUCLEOTIDE SEQUENCE [LARGE SCALE GENOMIC DNA]</scope>
    <source>
        <strain evidence="5 6">AF10</strain>
    </source>
</reference>
<evidence type="ECO:0000256" key="2">
    <source>
        <dbReference type="ARBA" id="ARBA00017979"/>
    </source>
</evidence>
<comment type="similarity">
    <text evidence="1 4">Belongs to the deoxyhypusine synthase family.</text>
</comment>
<dbReference type="SUPFAM" id="SSF52467">
    <property type="entry name" value="DHS-like NAD/FAD-binding domain"/>
    <property type="match status" value="1"/>
</dbReference>
<dbReference type="PANTHER" id="PTHR11703">
    <property type="entry name" value="DEOXYHYPUSINE SYNTHASE"/>
    <property type="match status" value="1"/>
</dbReference>
<dbReference type="Proteomes" id="UP000289437">
    <property type="component" value="Unassembled WGS sequence"/>
</dbReference>
<dbReference type="PANTHER" id="PTHR11703:SF2">
    <property type="entry name" value="DEOXYHYPUSINE SYNTHASE-LIKE PROTEIN"/>
    <property type="match status" value="1"/>
</dbReference>
<dbReference type="Pfam" id="PF01916">
    <property type="entry name" value="DS"/>
    <property type="match status" value="1"/>
</dbReference>
<proteinExistence type="inferred from homology"/>
<keyword evidence="3 4" id="KW-0808">Transferase</keyword>
<dbReference type="AlphaFoldDB" id="A0A4Q0SVU1"/>
<dbReference type="InterPro" id="IPR029035">
    <property type="entry name" value="DHS-like_NAD/FAD-binding_dom"/>
</dbReference>
<sequence>MKFTENQHFPEQAWYPKRDMPTKKELLAAQIQHIDIKQHNVVPLVDAMASMAFSSRDTARAASIYDMMLRDTDCGVILCLAGSLISAGLQKVFVDLIRNNMVDAIVSTGANIVDQDFFEALGYRHYIASDQYKYGNEDGVLRELMIDRIYDTFIDEEELRECDATTEKITNSLEHRPYSSREFIRAMGAYLVENGRTPAEGNNDSIILAAYEKDVPIFCPAFSDCSAGFGLVAHQHARQGKPMVSIDSAKDFYELTKLKIENPSTGLLMIGGGVPKNFAQDIVVAAEILGVDAPMHKYAIQITVADSRDGALSGSTLKEASSWGKVDTVWEQMVYSEATLALPLIAGYAFHKEAFAERTGKKWTQVLERAVVNA</sequence>
<dbReference type="InterPro" id="IPR023496">
    <property type="entry name" value="Deoxyhypusine_synthase-like"/>
</dbReference>
<evidence type="ECO:0000313" key="5">
    <source>
        <dbReference type="EMBL" id="RXH55163.1"/>
    </source>
</evidence>
<organism evidence="5 6">
    <name type="scientific">Granulicella sibirica</name>
    <dbReference type="NCBI Taxonomy" id="2479048"/>
    <lineage>
        <taxon>Bacteria</taxon>
        <taxon>Pseudomonadati</taxon>
        <taxon>Acidobacteriota</taxon>
        <taxon>Terriglobia</taxon>
        <taxon>Terriglobales</taxon>
        <taxon>Acidobacteriaceae</taxon>
        <taxon>Granulicella</taxon>
    </lineage>
</organism>
<dbReference type="GO" id="GO:0005737">
    <property type="term" value="C:cytoplasm"/>
    <property type="evidence" value="ECO:0007669"/>
    <property type="project" value="TreeGrafter"/>
</dbReference>
<keyword evidence="6" id="KW-1185">Reference proteome</keyword>
<protein>
    <recommendedName>
        <fullName evidence="2 4">Deoxyhypusine synthase-like protein</fullName>
        <ecNumber evidence="4">2.5.-.-</ecNumber>
    </recommendedName>
</protein>
<evidence type="ECO:0000256" key="3">
    <source>
        <dbReference type="ARBA" id="ARBA00022679"/>
    </source>
</evidence>
<dbReference type="NCBIfam" id="NF002699">
    <property type="entry name" value="PRK02492.1"/>
    <property type="match status" value="1"/>
</dbReference>
<comment type="caution">
    <text evidence="5">The sequence shown here is derived from an EMBL/GenBank/DDBJ whole genome shotgun (WGS) entry which is preliminary data.</text>
</comment>
<dbReference type="Gene3D" id="3.40.910.10">
    <property type="entry name" value="Deoxyhypusine synthase"/>
    <property type="match status" value="1"/>
</dbReference>
<dbReference type="GO" id="GO:0034038">
    <property type="term" value="F:deoxyhypusine synthase activity"/>
    <property type="evidence" value="ECO:0007669"/>
    <property type="project" value="TreeGrafter"/>
</dbReference>
<evidence type="ECO:0000256" key="1">
    <source>
        <dbReference type="ARBA" id="ARBA00009892"/>
    </source>
</evidence>
<dbReference type="EMBL" id="RDSM01000003">
    <property type="protein sequence ID" value="RXH55163.1"/>
    <property type="molecule type" value="Genomic_DNA"/>
</dbReference>
<gene>
    <name evidence="5" type="ORF">GRAN_4267</name>
</gene>
<dbReference type="HAMAP" id="MF_00640">
    <property type="entry name" value="DHS_like"/>
    <property type="match status" value="1"/>
</dbReference>
<evidence type="ECO:0000256" key="4">
    <source>
        <dbReference type="HAMAP-Rule" id="MF_00640"/>
    </source>
</evidence>
<dbReference type="InterPro" id="IPR002773">
    <property type="entry name" value="Deoxyhypusine_synthase"/>
</dbReference>
<reference evidence="6" key="2">
    <citation type="submission" date="2019-02" db="EMBL/GenBank/DDBJ databases">
        <title>Granulicella sibirica sp. nov., a psychrotolerant acidobacterium isolated from an organic soil layer in forested tundra, West Siberia.</title>
        <authorList>
            <person name="Oshkin I.Y."/>
            <person name="Kulichevskaya I.S."/>
            <person name="Rijpstra W.I.C."/>
            <person name="Sinninghe Damste J.S."/>
            <person name="Rakitin A.L."/>
            <person name="Ravin N.V."/>
            <person name="Dedysh S.N."/>
        </authorList>
    </citation>
    <scope>NUCLEOTIDE SEQUENCE [LARGE SCALE GENOMIC DNA]</scope>
    <source>
        <strain evidence="6">AF10</strain>
    </source>
</reference>
<name>A0A4Q0SVU1_9BACT</name>